<gene>
    <name evidence="2" type="ORF">TL10_06655</name>
</gene>
<evidence type="ECO:0000313" key="2">
    <source>
        <dbReference type="EMBL" id="KIU17607.1"/>
    </source>
</evidence>
<name>A0A0D1LGK5_9MYCO</name>
<dbReference type="InterPro" id="IPR050228">
    <property type="entry name" value="Carboxylesterase_BioH"/>
</dbReference>
<dbReference type="EMBL" id="JXST01000007">
    <property type="protein sequence ID" value="KIU17607.1"/>
    <property type="molecule type" value="Genomic_DNA"/>
</dbReference>
<sequence>MTSTFERVRNEDGTALAADVYRHESARAVVILLHGGGQNRHAWATTARRLHARGYTVVAYDARGHGDSEWDPDGRYDLDRLASDLLSIRRYASDGRPPAVVGASLGGMTVLGTHLVAPADLWGAVVLVDITPRMEFHGARRVVSFMGAHPDGFDTLDAAADVIAQYNRHRARPKNLDGLRKVLQQRDDGRWIWRWDPAFIASNFEFLQGDPATGAKEFGAISDLLIEGARRVRAPTLLIRGVHSDVTSQQSVEEFLEVVPHAEAVDVSGTGHMVAGDDNDAFTSAVADFLDRTLNDSSD</sequence>
<comment type="caution">
    <text evidence="2">The sequence shown here is derived from an EMBL/GenBank/DDBJ whole genome shotgun (WGS) entry which is preliminary data.</text>
</comment>
<dbReference type="InterPro" id="IPR000073">
    <property type="entry name" value="AB_hydrolase_1"/>
</dbReference>
<proteinExistence type="predicted"/>
<reference evidence="2 3" key="1">
    <citation type="submission" date="2015-01" db="EMBL/GenBank/DDBJ databases">
        <title>Genome sequence of Mycobacterium llatzerense and Mycobacterium immunogenum recovered from brain abscess.</title>
        <authorList>
            <person name="Greninger A.L."/>
            <person name="Langelier C."/>
            <person name="Cunningham G."/>
            <person name="Chiu C.Y."/>
            <person name="Miller S."/>
        </authorList>
    </citation>
    <scope>NUCLEOTIDE SEQUENCE [LARGE SCALE GENOMIC DNA]</scope>
    <source>
        <strain evidence="2 3">CLUC14</strain>
    </source>
</reference>
<dbReference type="SUPFAM" id="SSF53474">
    <property type="entry name" value="alpha/beta-Hydrolases"/>
    <property type="match status" value="1"/>
</dbReference>
<dbReference type="AlphaFoldDB" id="A0A0D1LGK5"/>
<evidence type="ECO:0000259" key="1">
    <source>
        <dbReference type="Pfam" id="PF00561"/>
    </source>
</evidence>
<keyword evidence="3" id="KW-1185">Reference proteome</keyword>
<dbReference type="GO" id="GO:0016787">
    <property type="term" value="F:hydrolase activity"/>
    <property type="evidence" value="ECO:0007669"/>
    <property type="project" value="UniProtKB-KW"/>
</dbReference>
<evidence type="ECO:0000313" key="3">
    <source>
        <dbReference type="Proteomes" id="UP000032221"/>
    </source>
</evidence>
<dbReference type="Gene3D" id="3.40.50.1820">
    <property type="entry name" value="alpha/beta hydrolase"/>
    <property type="match status" value="1"/>
</dbReference>
<dbReference type="PANTHER" id="PTHR43194:SF2">
    <property type="entry name" value="PEROXISOMAL MEMBRANE PROTEIN LPX1"/>
    <property type="match status" value="1"/>
</dbReference>
<keyword evidence="2" id="KW-0378">Hydrolase</keyword>
<dbReference type="STRING" id="280871.TL10_06655"/>
<accession>A0A0D1LGK5</accession>
<dbReference type="PATRIC" id="fig|280871.6.peg.1376"/>
<dbReference type="Pfam" id="PF00561">
    <property type="entry name" value="Abhydrolase_1"/>
    <property type="match status" value="1"/>
</dbReference>
<organism evidence="2 3">
    <name type="scientific">Mycolicibacterium llatzerense</name>
    <dbReference type="NCBI Taxonomy" id="280871"/>
    <lineage>
        <taxon>Bacteria</taxon>
        <taxon>Bacillati</taxon>
        <taxon>Actinomycetota</taxon>
        <taxon>Actinomycetes</taxon>
        <taxon>Mycobacteriales</taxon>
        <taxon>Mycobacteriaceae</taxon>
        <taxon>Mycolicibacterium</taxon>
    </lineage>
</organism>
<dbReference type="RefSeq" id="WP_011895462.1">
    <property type="nucleotide sequence ID" value="NZ_JXST01000007.1"/>
</dbReference>
<protein>
    <submittedName>
        <fullName evidence="2">Alpha/beta hydrolase</fullName>
    </submittedName>
</protein>
<dbReference type="PANTHER" id="PTHR43194">
    <property type="entry name" value="HYDROLASE ALPHA/BETA FOLD FAMILY"/>
    <property type="match status" value="1"/>
</dbReference>
<feature type="domain" description="AB hydrolase-1" evidence="1">
    <location>
        <begin position="29"/>
        <end position="274"/>
    </location>
</feature>
<dbReference type="Proteomes" id="UP000032221">
    <property type="component" value="Unassembled WGS sequence"/>
</dbReference>
<dbReference type="OrthoDB" id="63519at2"/>
<dbReference type="InterPro" id="IPR029058">
    <property type="entry name" value="AB_hydrolase_fold"/>
</dbReference>